<proteinExistence type="predicted"/>
<dbReference type="Proteomes" id="UP001364224">
    <property type="component" value="Unassembled WGS sequence"/>
</dbReference>
<dbReference type="EMBL" id="JAZHRV010000001">
    <property type="protein sequence ID" value="MEH2556130.1"/>
    <property type="molecule type" value="Genomic_DNA"/>
</dbReference>
<protein>
    <submittedName>
        <fullName evidence="1">Uncharacterized protein</fullName>
    </submittedName>
</protein>
<gene>
    <name evidence="1" type="ORF">V1286_003659</name>
</gene>
<keyword evidence="2" id="KW-1185">Reference proteome</keyword>
<evidence type="ECO:0000313" key="1">
    <source>
        <dbReference type="EMBL" id="MEH2556130.1"/>
    </source>
</evidence>
<organism evidence="1 2">
    <name type="scientific">Bradyrhizobium algeriense</name>
    <dbReference type="NCBI Taxonomy" id="634784"/>
    <lineage>
        <taxon>Bacteria</taxon>
        <taxon>Pseudomonadati</taxon>
        <taxon>Pseudomonadota</taxon>
        <taxon>Alphaproteobacteria</taxon>
        <taxon>Hyphomicrobiales</taxon>
        <taxon>Nitrobacteraceae</taxon>
        <taxon>Bradyrhizobium</taxon>
    </lineage>
</organism>
<accession>A0ABU8BCD5</accession>
<name>A0ABU8BCD5_9BRAD</name>
<comment type="caution">
    <text evidence="1">The sequence shown here is derived from an EMBL/GenBank/DDBJ whole genome shotgun (WGS) entry which is preliminary data.</text>
</comment>
<sequence>MRPAGKGDNPSLRRRSINFSHANGEIFHGMIRCDLLQRIILQQ</sequence>
<evidence type="ECO:0000313" key="2">
    <source>
        <dbReference type="Proteomes" id="UP001364224"/>
    </source>
</evidence>
<reference evidence="1 2" key="1">
    <citation type="submission" date="2024-02" db="EMBL/GenBank/DDBJ databases">
        <title>Adaptive strategies in a cosmopolitan and abundant soil bacterium.</title>
        <authorList>
            <person name="Carini P."/>
        </authorList>
    </citation>
    <scope>NUCLEOTIDE SEQUENCE [LARGE SCALE GENOMIC DNA]</scope>
    <source>
        <strain evidence="1 2">AZCC 1608</strain>
    </source>
</reference>